<dbReference type="GO" id="GO:0007165">
    <property type="term" value="P:signal transduction"/>
    <property type="evidence" value="ECO:0007669"/>
    <property type="project" value="UniProtKB-KW"/>
</dbReference>
<dbReference type="PROSITE" id="PS50111">
    <property type="entry name" value="CHEMOTAXIS_TRANSDUC_2"/>
    <property type="match status" value="1"/>
</dbReference>
<dbReference type="Pfam" id="PF22673">
    <property type="entry name" value="MCP-like_PDC_1"/>
    <property type="match status" value="1"/>
</dbReference>
<dbReference type="Pfam" id="PF00672">
    <property type="entry name" value="HAMP"/>
    <property type="match status" value="1"/>
</dbReference>
<dbReference type="GO" id="GO:0006935">
    <property type="term" value="P:chemotaxis"/>
    <property type="evidence" value="ECO:0007669"/>
    <property type="project" value="InterPro"/>
</dbReference>
<dbReference type="InterPro" id="IPR003660">
    <property type="entry name" value="HAMP_dom"/>
</dbReference>
<evidence type="ECO:0000256" key="1">
    <source>
        <dbReference type="ARBA" id="ARBA00004370"/>
    </source>
</evidence>
<dbReference type="GO" id="GO:0016020">
    <property type="term" value="C:membrane"/>
    <property type="evidence" value="ECO:0007669"/>
    <property type="project" value="UniProtKB-SubCell"/>
</dbReference>
<evidence type="ECO:0000313" key="9">
    <source>
        <dbReference type="Proteomes" id="UP000322079"/>
    </source>
</evidence>
<sequence length="660" mass="69779">MITTIKAKILAGSGLLILIGFGVLAGANIYNSYRNAEAAVLDHARLLAKSEAGRVQRKLGQTYDSAQAMAEAALAVKSAMPPNGRSMLSEVVKRQLPNNPDAVGYWVDWEPNAFDGRDAELAGKPENDSTGRYGVYWVRKGGKVDVVWGGDGVDSSPYYAEPRRSGKPTLTEPYIDPDVKILMGTVSFPLSLGGKVLGVAGCDIALGHLQKLAEQVRPYGSGYMSLYSNGGMQLAGLRPEGNGKPAQDLPAEAKDAIREGKPDEYRGGDGFRHFIMPIAVGQAEKPWAVRISIPEDEAFAPVRAASWQAAGISLAILALILLLLGATLSQLLRPLGRLQGAMAELAAGDGDLTRELAIASRDEIGQAAGAFNVFIASLRAMMLDVRRHAVDVLGSVRQLGGEVSSIRDSSARQSQAATATAASVEQLSVSVSHIAESARVAEQRAREADTLSGRAAADVEATAAEINRIAGSVRQLAEVLSGMRERSDQISGIVLVIRDIADQTNLLALNAAIEAARAGEQGRGFAVVADEVRKLAERTAQATLEIGGVIQTMQRDTADATGSMDGALGQVERGVRLAEASSQSIRQISGQAQEVVTAVGDIAASTAEQSSASQEIARHIENIHGMLLQTDDSIHQARQATEALARLGEELEGLIGRFRL</sequence>
<keyword evidence="2 4" id="KW-0807">Transducer</keyword>
<dbReference type="SMART" id="SM00283">
    <property type="entry name" value="MA"/>
    <property type="match status" value="1"/>
</dbReference>
<dbReference type="SUPFAM" id="SSF58104">
    <property type="entry name" value="Methyl-accepting chemotaxis protein (MCP) signaling domain"/>
    <property type="match status" value="1"/>
</dbReference>
<dbReference type="PRINTS" id="PR00260">
    <property type="entry name" value="CHEMTRNSDUCR"/>
</dbReference>
<dbReference type="Gene3D" id="1.10.287.950">
    <property type="entry name" value="Methyl-accepting chemotaxis protein"/>
    <property type="match status" value="1"/>
</dbReference>
<keyword evidence="9" id="KW-1185">Reference proteome</keyword>
<dbReference type="RefSeq" id="WP_149298863.1">
    <property type="nucleotide sequence ID" value="NZ_CP043473.1"/>
</dbReference>
<dbReference type="InterPro" id="IPR004089">
    <property type="entry name" value="MCPsignal_dom"/>
</dbReference>
<evidence type="ECO:0000313" key="8">
    <source>
        <dbReference type="EMBL" id="QEL57321.1"/>
    </source>
</evidence>
<dbReference type="CDD" id="cd11386">
    <property type="entry name" value="MCP_signal"/>
    <property type="match status" value="1"/>
</dbReference>
<comment type="subcellular location">
    <subcellularLocation>
        <location evidence="1">Membrane</location>
    </subcellularLocation>
</comment>
<evidence type="ECO:0000256" key="2">
    <source>
        <dbReference type="ARBA" id="ARBA00023224"/>
    </source>
</evidence>
<dbReference type="PANTHER" id="PTHR32089:SF112">
    <property type="entry name" value="LYSOZYME-LIKE PROTEIN-RELATED"/>
    <property type="match status" value="1"/>
</dbReference>
<dbReference type="PROSITE" id="PS50885">
    <property type="entry name" value="HAMP"/>
    <property type="match status" value="1"/>
</dbReference>
<comment type="similarity">
    <text evidence="3">Belongs to the methyl-accepting chemotaxis (MCP) protein family.</text>
</comment>
<dbReference type="CDD" id="cd12913">
    <property type="entry name" value="PDC1_MCP_like"/>
    <property type="match status" value="1"/>
</dbReference>
<dbReference type="EMBL" id="CP043473">
    <property type="protein sequence ID" value="QEL57321.1"/>
    <property type="molecule type" value="Genomic_DNA"/>
</dbReference>
<feature type="domain" description="HAMP" evidence="7">
    <location>
        <begin position="329"/>
        <end position="383"/>
    </location>
</feature>
<dbReference type="InterPro" id="IPR004090">
    <property type="entry name" value="Chemotax_Me-accpt_rcpt"/>
</dbReference>
<gene>
    <name evidence="8" type="ORF">FYK34_17985</name>
</gene>
<accession>A0A5C1DKS2</accession>
<evidence type="ECO:0000259" key="7">
    <source>
        <dbReference type="PROSITE" id="PS50885"/>
    </source>
</evidence>
<protein>
    <submittedName>
        <fullName evidence="8">Methyl-accepting chemotaxis protein</fullName>
    </submittedName>
</protein>
<reference evidence="8 9" key="1">
    <citation type="submission" date="2019-08" db="EMBL/GenBank/DDBJ databases">
        <title>Chromobacterium paludis, a novel bacterium isolated from a Maryland marsh pond.</title>
        <authorList>
            <person name="Blackburn M.B."/>
            <person name="Gundersen-Rindal D.E."/>
        </authorList>
    </citation>
    <scope>NUCLEOTIDE SEQUENCE [LARGE SCALE GENOMIC DNA]</scope>
    <source>
        <strain evidence="9">IIBBL 257-1</strain>
    </source>
</reference>
<dbReference type="SMART" id="SM00304">
    <property type="entry name" value="HAMP"/>
    <property type="match status" value="2"/>
</dbReference>
<evidence type="ECO:0000259" key="6">
    <source>
        <dbReference type="PROSITE" id="PS50111"/>
    </source>
</evidence>
<dbReference type="CDD" id="cd06225">
    <property type="entry name" value="HAMP"/>
    <property type="match status" value="1"/>
</dbReference>
<dbReference type="Pfam" id="PF00015">
    <property type="entry name" value="MCPsignal"/>
    <property type="match status" value="1"/>
</dbReference>
<keyword evidence="5" id="KW-0812">Transmembrane</keyword>
<dbReference type="KEGG" id="chrm:FYK34_17985"/>
<keyword evidence="5" id="KW-0472">Membrane</keyword>
<dbReference type="PANTHER" id="PTHR32089">
    <property type="entry name" value="METHYL-ACCEPTING CHEMOTAXIS PROTEIN MCPB"/>
    <property type="match status" value="1"/>
</dbReference>
<dbReference type="AlphaFoldDB" id="A0A5C1DKS2"/>
<keyword evidence="5" id="KW-1133">Transmembrane helix</keyword>
<dbReference type="Proteomes" id="UP000322079">
    <property type="component" value="Chromosome"/>
</dbReference>
<evidence type="ECO:0000256" key="4">
    <source>
        <dbReference type="PROSITE-ProRule" id="PRU00284"/>
    </source>
</evidence>
<organism evidence="8 9">
    <name type="scientific">Chromobacterium paludis</name>
    <dbReference type="NCBI Taxonomy" id="2605945"/>
    <lineage>
        <taxon>Bacteria</taxon>
        <taxon>Pseudomonadati</taxon>
        <taxon>Pseudomonadota</taxon>
        <taxon>Betaproteobacteria</taxon>
        <taxon>Neisseriales</taxon>
        <taxon>Chromobacteriaceae</taxon>
        <taxon>Chromobacterium</taxon>
    </lineage>
</organism>
<feature type="transmembrane region" description="Helical" evidence="5">
    <location>
        <begin position="307"/>
        <end position="328"/>
    </location>
</feature>
<proteinExistence type="inferred from homology"/>
<dbReference type="GO" id="GO:0004888">
    <property type="term" value="F:transmembrane signaling receptor activity"/>
    <property type="evidence" value="ECO:0007669"/>
    <property type="project" value="InterPro"/>
</dbReference>
<evidence type="ECO:0000256" key="5">
    <source>
        <dbReference type="SAM" id="Phobius"/>
    </source>
</evidence>
<feature type="domain" description="Methyl-accepting transducer" evidence="6">
    <location>
        <begin position="388"/>
        <end position="624"/>
    </location>
</feature>
<dbReference type="FunFam" id="1.10.287.950:FF:000001">
    <property type="entry name" value="Methyl-accepting chemotaxis sensory transducer"/>
    <property type="match status" value="1"/>
</dbReference>
<name>A0A5C1DKS2_9NEIS</name>
<evidence type="ECO:0000256" key="3">
    <source>
        <dbReference type="ARBA" id="ARBA00029447"/>
    </source>
</evidence>
<dbReference type="Gene3D" id="3.30.450.20">
    <property type="entry name" value="PAS domain"/>
    <property type="match status" value="2"/>
</dbReference>